<dbReference type="PANTHER" id="PTHR46663:SF3">
    <property type="entry name" value="SLL0267 PROTEIN"/>
    <property type="match status" value="1"/>
</dbReference>
<dbReference type="SUPFAM" id="SSF55073">
    <property type="entry name" value="Nucleotide cyclase"/>
    <property type="match status" value="1"/>
</dbReference>
<organism evidence="3 4">
    <name type="scientific">Pseudoduganella namucuonensis</name>
    <dbReference type="NCBI Taxonomy" id="1035707"/>
    <lineage>
        <taxon>Bacteria</taxon>
        <taxon>Pseudomonadati</taxon>
        <taxon>Pseudomonadota</taxon>
        <taxon>Betaproteobacteria</taxon>
        <taxon>Burkholderiales</taxon>
        <taxon>Oxalobacteraceae</taxon>
        <taxon>Telluria group</taxon>
        <taxon>Pseudoduganella</taxon>
    </lineage>
</organism>
<evidence type="ECO:0000313" key="4">
    <source>
        <dbReference type="Proteomes" id="UP000199391"/>
    </source>
</evidence>
<keyword evidence="4" id="KW-1185">Reference proteome</keyword>
<evidence type="ECO:0000313" key="3">
    <source>
        <dbReference type="EMBL" id="SFV12878.1"/>
    </source>
</evidence>
<dbReference type="Gene3D" id="2.130.10.10">
    <property type="entry name" value="YVTN repeat-like/Quinoprotein amine dehydrogenase"/>
    <property type="match status" value="2"/>
</dbReference>
<dbReference type="CDD" id="cd01949">
    <property type="entry name" value="GGDEF"/>
    <property type="match status" value="1"/>
</dbReference>
<sequence length="1009" mass="108096">MLCLTTLGTLPSALADPATPRWTQMGATVFKHMPAPLTNSMAQDRRGFMWLGTQSGLIRWDGYTSRLYTADSKRPRALPDSFVPAVHVDSRGNLWIGTSSGGMARYDPASDGFTVISAGPGGVSDAHVAAFADDGVGGLWIGTASGLDHMDTSGKVTALSDTALPPSGRGSAIRTIEALLRDQAGGLWIGTRKGLLYRAPNAAAATAYGLDAPISVLLQDTSGRIWIGTRDRGAFVIRAGEHGAVSVGESGPNAALHKQRVCAIVEVAPREIWFGTEGGGIVALDPDGGVTRRIRHTPDAPDSLSDNDTYALFRERSGLIMVGSTDASSVHDPRPRAVVTIRDTGLPMDGKFTAPSILVRPDGKVWVGVGGGGIDIIDPAAGDVGQIAAGEPGGLPTGRVLTMANGPDGNVYAGTQQGLYRIDAQGERVEQMRIPGRSATAASWAVAFQDGVTWLGGLDGLWALKLDATGASATVLRHEDGKLGDSRVTSLLALANGGLWIGTRAGLVFLPSAEGSLEVIPTDAATGDRLPRGFTSSLALDQQGRLWSSTFGRGVQVLERTDADGRRRFRRIERTHGLPDNSVNVVLADRQGAMWASTDKGLARIDTATLAVKALSVADGVHITQYWSNSAALTDQGELLFGGITGLTVLRPDKLADIDYRAPVVVTDLAVADQPVAPGRYIREPDVPAAAALEITPAGKERGFSLEFAALDYSASERAQYAYRLVGFDSGWIPTAPGSRRLGYTNLPPGHYTLQLRAATRAGAWTEPLSLPVHALRSWHQMAWVRALAVLLALGAVAWLVRLRIAWYRSRQAELESMVEQRTSELRASQVMLEQLAYADVLTGLPNRRLFNDELRHMRAQAARDRSQFTLLLIDLDHFKQVNDTLGHDAGDALLIEVARRLRLCVRETDRLARLGGDEFAVLLGNTGDEHDVDHVARRIVDSVGQPIAFGEHQMRVGASIGVATFQGTQASDEALYKQADLALYQAKSAGRNTWVWYRAEKHEEFVST</sequence>
<dbReference type="InterPro" id="IPR013783">
    <property type="entry name" value="Ig-like_fold"/>
</dbReference>
<dbReference type="InterPro" id="IPR011123">
    <property type="entry name" value="Y_Y_Y"/>
</dbReference>
<dbReference type="Pfam" id="PF07494">
    <property type="entry name" value="Reg_prop"/>
    <property type="match status" value="2"/>
</dbReference>
<dbReference type="PANTHER" id="PTHR46663">
    <property type="entry name" value="DIGUANYLATE CYCLASE DGCT-RELATED"/>
    <property type="match status" value="1"/>
</dbReference>
<dbReference type="Gene3D" id="3.30.70.270">
    <property type="match status" value="1"/>
</dbReference>
<dbReference type="RefSeq" id="WP_093559308.1">
    <property type="nucleotide sequence ID" value="NZ_FPBO01000037.1"/>
</dbReference>
<accession>A0A1I7LTB2</accession>
<dbReference type="AlphaFoldDB" id="A0A1I7LTB2"/>
<dbReference type="Gene3D" id="2.60.40.10">
    <property type="entry name" value="Immunoglobulins"/>
    <property type="match status" value="1"/>
</dbReference>
<proteinExistence type="predicted"/>
<dbReference type="FunFam" id="3.30.70.270:FF:000001">
    <property type="entry name" value="Diguanylate cyclase domain protein"/>
    <property type="match status" value="1"/>
</dbReference>
<name>A0A1I7LTB2_9BURK</name>
<dbReference type="InterPro" id="IPR043128">
    <property type="entry name" value="Rev_trsase/Diguanyl_cyclase"/>
</dbReference>
<gene>
    <name evidence="3" type="ORF">SAMN05216552_103722</name>
</gene>
<evidence type="ECO:0000259" key="2">
    <source>
        <dbReference type="PROSITE" id="PS50887"/>
    </source>
</evidence>
<dbReference type="STRING" id="1035707.SAMN05216552_103722"/>
<reference evidence="4" key="1">
    <citation type="submission" date="2016-10" db="EMBL/GenBank/DDBJ databases">
        <authorList>
            <person name="Varghese N."/>
            <person name="Submissions S."/>
        </authorList>
    </citation>
    <scope>NUCLEOTIDE SEQUENCE [LARGE SCALE GENOMIC DNA]</scope>
    <source>
        <strain evidence="4">CGMCC 1.11014</strain>
    </source>
</reference>
<keyword evidence="1" id="KW-0812">Transmembrane</keyword>
<dbReference type="SUPFAM" id="SSF63829">
    <property type="entry name" value="Calcium-dependent phosphotriesterase"/>
    <property type="match status" value="3"/>
</dbReference>
<dbReference type="InterPro" id="IPR011110">
    <property type="entry name" value="Reg_prop"/>
</dbReference>
<dbReference type="NCBIfam" id="TIGR00254">
    <property type="entry name" value="GGDEF"/>
    <property type="match status" value="1"/>
</dbReference>
<dbReference type="InterPro" id="IPR015943">
    <property type="entry name" value="WD40/YVTN_repeat-like_dom_sf"/>
</dbReference>
<dbReference type="Pfam" id="PF00990">
    <property type="entry name" value="GGDEF"/>
    <property type="match status" value="1"/>
</dbReference>
<keyword evidence="1" id="KW-1133">Transmembrane helix</keyword>
<protein>
    <submittedName>
        <fullName evidence="3">Diguanylate cyclase (GGDEF) domain-containing protein</fullName>
    </submittedName>
</protein>
<feature type="domain" description="GGDEF" evidence="2">
    <location>
        <begin position="867"/>
        <end position="1000"/>
    </location>
</feature>
<dbReference type="GO" id="GO:0003824">
    <property type="term" value="F:catalytic activity"/>
    <property type="evidence" value="ECO:0007669"/>
    <property type="project" value="UniProtKB-ARBA"/>
</dbReference>
<dbReference type="OrthoDB" id="5477914at2"/>
<evidence type="ECO:0000256" key="1">
    <source>
        <dbReference type="SAM" id="Phobius"/>
    </source>
</evidence>
<dbReference type="InterPro" id="IPR052163">
    <property type="entry name" value="DGC-Regulatory_Protein"/>
</dbReference>
<feature type="transmembrane region" description="Helical" evidence="1">
    <location>
        <begin position="783"/>
        <end position="801"/>
    </location>
</feature>
<keyword evidence="1" id="KW-0472">Membrane</keyword>
<dbReference type="Pfam" id="PF07495">
    <property type="entry name" value="Y_Y_Y"/>
    <property type="match status" value="1"/>
</dbReference>
<dbReference type="EMBL" id="FPBO01000037">
    <property type="protein sequence ID" value="SFV12878.1"/>
    <property type="molecule type" value="Genomic_DNA"/>
</dbReference>
<dbReference type="Proteomes" id="UP000199391">
    <property type="component" value="Unassembled WGS sequence"/>
</dbReference>
<dbReference type="InterPro" id="IPR000160">
    <property type="entry name" value="GGDEF_dom"/>
</dbReference>
<dbReference type="InterPro" id="IPR029787">
    <property type="entry name" value="Nucleotide_cyclase"/>
</dbReference>
<dbReference type="SMART" id="SM00267">
    <property type="entry name" value="GGDEF"/>
    <property type="match status" value="1"/>
</dbReference>
<dbReference type="PROSITE" id="PS50887">
    <property type="entry name" value="GGDEF"/>
    <property type="match status" value="1"/>
</dbReference>